<feature type="transmembrane region" description="Helical" evidence="6">
    <location>
        <begin position="144"/>
        <end position="163"/>
    </location>
</feature>
<feature type="transmembrane region" description="Helical" evidence="6">
    <location>
        <begin position="268"/>
        <end position="288"/>
    </location>
</feature>
<evidence type="ECO:0000313" key="8">
    <source>
        <dbReference type="Proteomes" id="UP001500575"/>
    </source>
</evidence>
<dbReference type="PANTHER" id="PTHR42770">
    <property type="entry name" value="AMINO ACID TRANSPORTER-RELATED"/>
    <property type="match status" value="1"/>
</dbReference>
<dbReference type="InterPro" id="IPR050367">
    <property type="entry name" value="APC_superfamily"/>
</dbReference>
<feature type="transmembrane region" description="Helical" evidence="6">
    <location>
        <begin position="374"/>
        <end position="394"/>
    </location>
</feature>
<feature type="transmembrane region" description="Helical" evidence="6">
    <location>
        <begin position="104"/>
        <end position="132"/>
    </location>
</feature>
<dbReference type="PIRSF" id="PIRSF006060">
    <property type="entry name" value="AA_transporter"/>
    <property type="match status" value="1"/>
</dbReference>
<evidence type="ECO:0000256" key="4">
    <source>
        <dbReference type="ARBA" id="ARBA00022989"/>
    </source>
</evidence>
<feature type="transmembrane region" description="Helical" evidence="6">
    <location>
        <begin position="60"/>
        <end position="83"/>
    </location>
</feature>
<proteinExistence type="predicted"/>
<dbReference type="Pfam" id="PF13520">
    <property type="entry name" value="AA_permease_2"/>
    <property type="match status" value="1"/>
</dbReference>
<feature type="transmembrane region" description="Helical" evidence="6">
    <location>
        <begin position="228"/>
        <end position="248"/>
    </location>
</feature>
<feature type="transmembrane region" description="Helical" evidence="6">
    <location>
        <begin position="170"/>
        <end position="192"/>
    </location>
</feature>
<reference evidence="7 8" key="1">
    <citation type="journal article" date="2019" name="Int. J. Syst. Evol. Microbiol.">
        <title>The Global Catalogue of Microorganisms (GCM) 10K type strain sequencing project: providing services to taxonomists for standard genome sequencing and annotation.</title>
        <authorList>
            <consortium name="The Broad Institute Genomics Platform"/>
            <consortium name="The Broad Institute Genome Sequencing Center for Infectious Disease"/>
            <person name="Wu L."/>
            <person name="Ma J."/>
        </authorList>
    </citation>
    <scope>NUCLEOTIDE SEQUENCE [LARGE SCALE GENOMIC DNA]</scope>
    <source>
        <strain evidence="7 8">JCM 16021</strain>
    </source>
</reference>
<evidence type="ECO:0000256" key="2">
    <source>
        <dbReference type="ARBA" id="ARBA00022475"/>
    </source>
</evidence>
<feature type="transmembrane region" description="Helical" evidence="6">
    <location>
        <begin position="445"/>
        <end position="465"/>
    </location>
</feature>
<feature type="transmembrane region" description="Helical" evidence="6">
    <location>
        <begin position="324"/>
        <end position="344"/>
    </location>
</feature>
<keyword evidence="3 6" id="KW-0812">Transmembrane</keyword>
<accession>A0ABN2XSA5</accession>
<keyword evidence="5 6" id="KW-0472">Membrane</keyword>
<evidence type="ECO:0000256" key="5">
    <source>
        <dbReference type="ARBA" id="ARBA00023136"/>
    </source>
</evidence>
<keyword evidence="4 6" id="KW-1133">Transmembrane helix</keyword>
<comment type="subcellular location">
    <subcellularLocation>
        <location evidence="1">Cell membrane</location>
        <topology evidence="1">Multi-pass membrane protein</topology>
    </subcellularLocation>
</comment>
<dbReference type="EMBL" id="BAAAQQ010000002">
    <property type="protein sequence ID" value="GAA2115837.1"/>
    <property type="molecule type" value="Genomic_DNA"/>
</dbReference>
<dbReference type="Proteomes" id="UP001500575">
    <property type="component" value="Unassembled WGS sequence"/>
</dbReference>
<organism evidence="7 8">
    <name type="scientific">Nocardioides bigeumensis</name>
    <dbReference type="NCBI Taxonomy" id="433657"/>
    <lineage>
        <taxon>Bacteria</taxon>
        <taxon>Bacillati</taxon>
        <taxon>Actinomycetota</taxon>
        <taxon>Actinomycetes</taxon>
        <taxon>Propionibacteriales</taxon>
        <taxon>Nocardioidaceae</taxon>
        <taxon>Nocardioides</taxon>
    </lineage>
</organism>
<dbReference type="RefSeq" id="WP_344302089.1">
    <property type="nucleotide sequence ID" value="NZ_BAAAQQ010000002.1"/>
</dbReference>
<evidence type="ECO:0000256" key="1">
    <source>
        <dbReference type="ARBA" id="ARBA00004651"/>
    </source>
</evidence>
<evidence type="ECO:0000313" key="7">
    <source>
        <dbReference type="EMBL" id="GAA2115837.1"/>
    </source>
</evidence>
<evidence type="ECO:0000256" key="3">
    <source>
        <dbReference type="ARBA" id="ARBA00022692"/>
    </source>
</evidence>
<evidence type="ECO:0000256" key="6">
    <source>
        <dbReference type="SAM" id="Phobius"/>
    </source>
</evidence>
<gene>
    <name evidence="7" type="ORF">GCM10009843_05590</name>
</gene>
<feature type="transmembrane region" description="Helical" evidence="6">
    <location>
        <begin position="21"/>
        <end position="40"/>
    </location>
</feature>
<comment type="caution">
    <text evidence="7">The sequence shown here is derived from an EMBL/GenBank/DDBJ whole genome shotgun (WGS) entry which is preliminary data.</text>
</comment>
<name>A0ABN2XSA5_9ACTN</name>
<dbReference type="PANTHER" id="PTHR42770:SF16">
    <property type="entry name" value="AMINO ACID PERMEASE"/>
    <property type="match status" value="1"/>
</dbReference>
<feature type="transmembrane region" description="Helical" evidence="6">
    <location>
        <begin position="406"/>
        <end position="433"/>
    </location>
</feature>
<protein>
    <submittedName>
        <fullName evidence="7">APC family permease</fullName>
    </submittedName>
</protein>
<sequence length="527" mass="55527">MSTQEHDTARERADGGGHRHALKAGAIGLGSVLFIAVANAAPITAMTGNTPIAIGYGNGIGAPAGFLVATIVLTLFTIGFISMARHITTAGAFYGFITHGLGQVWGMASGALATMAYVVFEGSLIGIFSYFGNSALNRWFDIDVNWLIIAIGGIIVIGLFGYFDISIAATFLGITLIAEVVLLLALALSVLFSGGGPDGMVPEAVNPLNAFKSLETGGGMGLEIDGTAIAAGSAAIGVFFAFWSWVGFETTAVYGEESRNPRHIVPRATLIAVIGLGTFYTFVSWMMIAGNGKATAIEKSNTDSIGLWVDLAEDKLGGSFIGDIYLFLIVVGSFACGLAFHTAASRYIYAIGRELPLTAGTLGRTHGTHGTPHVASLVQSAITLVFTLGFFVLTPDGNDPFTGAYVFQYGLLAILGTMAILIVQAITCLAVIWYFHVKKVHPGNLLTTGLIPALGGIGMLFVVWLLIDNIDFAGGLAAESAFFKLIPWLVIGIFVVGLLAVLALRSRSPEVYRKIGRTVFEEAHERK</sequence>
<feature type="transmembrane region" description="Helical" evidence="6">
    <location>
        <begin position="485"/>
        <end position="504"/>
    </location>
</feature>
<keyword evidence="2" id="KW-1003">Cell membrane</keyword>
<dbReference type="Gene3D" id="1.20.1740.10">
    <property type="entry name" value="Amino acid/polyamine transporter I"/>
    <property type="match status" value="1"/>
</dbReference>
<keyword evidence="8" id="KW-1185">Reference proteome</keyword>
<dbReference type="InterPro" id="IPR002293">
    <property type="entry name" value="AA/rel_permease1"/>
</dbReference>